<name>A0A6C0E6K0_9ZZZZ</name>
<feature type="region of interest" description="Disordered" evidence="1">
    <location>
        <begin position="129"/>
        <end position="169"/>
    </location>
</feature>
<sequence length="236" mass="27529">MSESVLNIRLIRTPESKKEDDVIRITKLDEGFQLTFRYGFSNYIKPTLRTIECDAPTILQWLRITIDMLQHDDDPFASFQLDAQMLPSVLIMVSRLGRAYDIIIDAVEFQLNNWPEDPMPALVPMQLYADSPPFQPQQPQQPEQLQQPEQPEQPQPLQHPSPLHDKKTENEEYENLIRECTRYECTDTRCECTDTDCKYQCTDTRLEEQEKEDEEFTNYLAKLPEQSLASPTETPA</sequence>
<feature type="compositionally biased region" description="Polar residues" evidence="1">
    <location>
        <begin position="227"/>
        <end position="236"/>
    </location>
</feature>
<organism evidence="2">
    <name type="scientific">viral metagenome</name>
    <dbReference type="NCBI Taxonomy" id="1070528"/>
    <lineage>
        <taxon>unclassified sequences</taxon>
        <taxon>metagenomes</taxon>
        <taxon>organismal metagenomes</taxon>
    </lineage>
</organism>
<protein>
    <submittedName>
        <fullName evidence="2">Uncharacterized protein</fullName>
    </submittedName>
</protein>
<feature type="compositionally biased region" description="Low complexity" evidence="1">
    <location>
        <begin position="137"/>
        <end position="150"/>
    </location>
</feature>
<accession>A0A6C0E6K0</accession>
<dbReference type="AlphaFoldDB" id="A0A6C0E6K0"/>
<dbReference type="EMBL" id="MN739744">
    <property type="protein sequence ID" value="QHT24342.1"/>
    <property type="molecule type" value="Genomic_DNA"/>
</dbReference>
<evidence type="ECO:0000256" key="1">
    <source>
        <dbReference type="SAM" id="MobiDB-lite"/>
    </source>
</evidence>
<evidence type="ECO:0000313" key="2">
    <source>
        <dbReference type="EMBL" id="QHT24342.1"/>
    </source>
</evidence>
<reference evidence="2" key="1">
    <citation type="journal article" date="2020" name="Nature">
        <title>Giant virus diversity and host interactions through global metagenomics.</title>
        <authorList>
            <person name="Schulz F."/>
            <person name="Roux S."/>
            <person name="Paez-Espino D."/>
            <person name="Jungbluth S."/>
            <person name="Walsh D.A."/>
            <person name="Denef V.J."/>
            <person name="McMahon K.D."/>
            <person name="Konstantinidis K.T."/>
            <person name="Eloe-Fadrosh E.A."/>
            <person name="Kyrpides N.C."/>
            <person name="Woyke T."/>
        </authorList>
    </citation>
    <scope>NUCLEOTIDE SEQUENCE</scope>
    <source>
        <strain evidence="2">GVMAG-M-3300023179-138</strain>
    </source>
</reference>
<proteinExistence type="predicted"/>
<feature type="region of interest" description="Disordered" evidence="1">
    <location>
        <begin position="207"/>
        <end position="236"/>
    </location>
</feature>